<dbReference type="SUPFAM" id="SSF109715">
    <property type="entry name" value="DEK C-terminal domain"/>
    <property type="match status" value="1"/>
</dbReference>
<feature type="compositionally biased region" description="Basic residues" evidence="1">
    <location>
        <begin position="146"/>
        <end position="162"/>
    </location>
</feature>
<gene>
    <name evidence="4" type="ORF">HCDG_09057</name>
</gene>
<dbReference type="InterPro" id="IPR014876">
    <property type="entry name" value="DEK_C"/>
</dbReference>
<organism evidence="4 5">
    <name type="scientific">Ajellomyces capsulatus (strain H143)</name>
    <name type="common">Darling's disease fungus</name>
    <name type="synonym">Histoplasma capsulatum</name>
    <dbReference type="NCBI Taxonomy" id="544712"/>
    <lineage>
        <taxon>Eukaryota</taxon>
        <taxon>Fungi</taxon>
        <taxon>Dikarya</taxon>
        <taxon>Ascomycota</taxon>
        <taxon>Pezizomycotina</taxon>
        <taxon>Eurotiomycetes</taxon>
        <taxon>Eurotiomycetidae</taxon>
        <taxon>Onygenales</taxon>
        <taxon>Ajellomycetaceae</taxon>
        <taxon>Histoplasma</taxon>
    </lineage>
</organism>
<evidence type="ECO:0000256" key="1">
    <source>
        <dbReference type="SAM" id="MobiDB-lite"/>
    </source>
</evidence>
<dbReference type="OrthoDB" id="10251073at2759"/>
<evidence type="ECO:0000313" key="4">
    <source>
        <dbReference type="EMBL" id="EER36894.1"/>
    </source>
</evidence>
<dbReference type="OMA" id="KVWQYIR"/>
<evidence type="ECO:0000259" key="2">
    <source>
        <dbReference type="PROSITE" id="PS51925"/>
    </source>
</evidence>
<dbReference type="VEuPathDB" id="FungiDB:HCDG_09057"/>
<feature type="region of interest" description="Disordered" evidence="1">
    <location>
        <begin position="66"/>
        <end position="116"/>
    </location>
</feature>
<feature type="compositionally biased region" description="Basic and acidic residues" evidence="1">
    <location>
        <begin position="104"/>
        <end position="114"/>
    </location>
</feature>
<dbReference type="STRING" id="544712.C6HS76"/>
<dbReference type="PROSITE" id="PS51998">
    <property type="entry name" value="DEK_C"/>
    <property type="match status" value="1"/>
</dbReference>
<dbReference type="HOGENOM" id="CLU_046065_1_1_1"/>
<dbReference type="Pfam" id="PF02201">
    <property type="entry name" value="SWIB"/>
    <property type="match status" value="1"/>
</dbReference>
<dbReference type="Proteomes" id="UP000002624">
    <property type="component" value="Unassembled WGS sequence"/>
</dbReference>
<feature type="domain" description="DM2" evidence="2">
    <location>
        <begin position="211"/>
        <end position="289"/>
    </location>
</feature>
<accession>C6HS76</accession>
<dbReference type="Pfam" id="PF08766">
    <property type="entry name" value="DEK_C"/>
    <property type="match status" value="1"/>
</dbReference>
<name>C6HS76_AJECH</name>
<sequence length="292" mass="32605">MELSDNVQASYIKIIDSILATSDLNTISEKRIRRGLQDAVDYDITPQKAAIKVLIMQRFDIFAEQSEKQAESTPAVNGHSSNGQPDIPTIEPISPALSTSPQKRTPEPESRRSNLVDADAIFAAKLQAEENLRARPTRGANSRKIAPVKKKKPATKSKTSKKVKAEDDSDLDAQDSESKKEVTRTGGFHKPLALSAPLSVLLGGEVTVSIFLFQIVPSATYVNSIVPLSLQLSRPQAVKKVWQYIRENNLQDPADRRQIRCDDLMRAVFKQDRIHMFTMTKILNHNLYNLDE</sequence>
<protein>
    <submittedName>
        <fullName evidence="4">SWIB/MDM2 domain-containing protein</fullName>
    </submittedName>
</protein>
<dbReference type="PANTHER" id="PTHR13844">
    <property type="entry name" value="SWI/SNF-RELATED MATRIX-ASSOCIATED ACTIN-DEPENDENT REGULATOR OF CHROMATIN SUBFAMILY D"/>
    <property type="match status" value="1"/>
</dbReference>
<dbReference type="InterPro" id="IPR036885">
    <property type="entry name" value="SWIB_MDM2_dom_sf"/>
</dbReference>
<dbReference type="PROSITE" id="PS51925">
    <property type="entry name" value="SWIB_MDM2"/>
    <property type="match status" value="1"/>
</dbReference>
<dbReference type="Gene3D" id="1.10.245.10">
    <property type="entry name" value="SWIB/MDM2 domain"/>
    <property type="match status" value="1"/>
</dbReference>
<feature type="region of interest" description="Disordered" evidence="1">
    <location>
        <begin position="129"/>
        <end position="185"/>
    </location>
</feature>
<dbReference type="CDD" id="cd10567">
    <property type="entry name" value="SWIB-MDM2_like"/>
    <property type="match status" value="1"/>
</dbReference>
<dbReference type="InterPro" id="IPR003121">
    <property type="entry name" value="SWIB_MDM2_domain"/>
</dbReference>
<reference evidence="5" key="1">
    <citation type="submission" date="2009-05" db="EMBL/GenBank/DDBJ databases">
        <title>The genome sequence of Ajellomyces capsulatus strain H143.</title>
        <authorList>
            <person name="Champion M."/>
            <person name="Cuomo C.A."/>
            <person name="Ma L.-J."/>
            <person name="Henn M.R."/>
            <person name="Sil A."/>
            <person name="Goldman B."/>
            <person name="Young S.K."/>
            <person name="Kodira C.D."/>
            <person name="Zeng Q."/>
            <person name="Koehrsen M."/>
            <person name="Alvarado L."/>
            <person name="Berlin A.M."/>
            <person name="Borenstein D."/>
            <person name="Chen Z."/>
            <person name="Engels R."/>
            <person name="Freedman E."/>
            <person name="Gellesch M."/>
            <person name="Goldberg J."/>
            <person name="Griggs A."/>
            <person name="Gujja S."/>
            <person name="Heiman D.I."/>
            <person name="Hepburn T.A."/>
            <person name="Howarth C."/>
            <person name="Jen D."/>
            <person name="Larson L."/>
            <person name="Lewis B."/>
            <person name="Mehta T."/>
            <person name="Park D."/>
            <person name="Pearson M."/>
            <person name="Roberts A."/>
            <person name="Saif S."/>
            <person name="Shea T.D."/>
            <person name="Shenoy N."/>
            <person name="Sisk P."/>
            <person name="Stolte C."/>
            <person name="Sykes S."/>
            <person name="Walk T."/>
            <person name="White J."/>
            <person name="Yandava C."/>
            <person name="Klein B."/>
            <person name="McEwen J.G."/>
            <person name="Puccia R."/>
            <person name="Goldman G.H."/>
            <person name="Felipe M.S."/>
            <person name="Nino-Vega G."/>
            <person name="San-Blas G."/>
            <person name="Taylor J.W."/>
            <person name="Mendoza L."/>
            <person name="Galagan J.E."/>
            <person name="Nusbaum C."/>
            <person name="Birren B.W."/>
        </authorList>
    </citation>
    <scope>NUCLEOTIDE SEQUENCE [LARGE SCALE GENOMIC DNA]</scope>
    <source>
        <strain evidence="5">H143</strain>
    </source>
</reference>
<dbReference type="InterPro" id="IPR019835">
    <property type="entry name" value="SWIB_domain"/>
</dbReference>
<feature type="compositionally biased region" description="Polar residues" evidence="1">
    <location>
        <begin position="71"/>
        <end position="84"/>
    </location>
</feature>
<proteinExistence type="predicted"/>
<feature type="domain" description="DEK-C" evidence="3">
    <location>
        <begin position="5"/>
        <end position="60"/>
    </location>
</feature>
<dbReference type="SUPFAM" id="SSF47592">
    <property type="entry name" value="SWIB/MDM2 domain"/>
    <property type="match status" value="1"/>
</dbReference>
<dbReference type="EMBL" id="GG692437">
    <property type="protein sequence ID" value="EER36894.1"/>
    <property type="molecule type" value="Genomic_DNA"/>
</dbReference>
<dbReference type="SMART" id="SM00151">
    <property type="entry name" value="SWIB"/>
    <property type="match status" value="1"/>
</dbReference>
<evidence type="ECO:0000259" key="3">
    <source>
        <dbReference type="PROSITE" id="PS51998"/>
    </source>
</evidence>
<evidence type="ECO:0000313" key="5">
    <source>
        <dbReference type="Proteomes" id="UP000002624"/>
    </source>
</evidence>
<dbReference type="AlphaFoldDB" id="C6HS76"/>